<keyword evidence="3" id="KW-1185">Reference proteome</keyword>
<feature type="region of interest" description="Disordered" evidence="1">
    <location>
        <begin position="1"/>
        <end position="40"/>
    </location>
</feature>
<accession>A0A8K1C2J2</accession>
<organism evidence="2 3">
    <name type="scientific">Pythium oligandrum</name>
    <name type="common">Mycoparasitic fungus</name>
    <dbReference type="NCBI Taxonomy" id="41045"/>
    <lineage>
        <taxon>Eukaryota</taxon>
        <taxon>Sar</taxon>
        <taxon>Stramenopiles</taxon>
        <taxon>Oomycota</taxon>
        <taxon>Peronosporomycetes</taxon>
        <taxon>Pythiales</taxon>
        <taxon>Pythiaceae</taxon>
        <taxon>Pythium</taxon>
    </lineage>
</organism>
<name>A0A8K1C2J2_PYTOL</name>
<dbReference type="EMBL" id="SPLM01000148">
    <property type="protein sequence ID" value="TMW55281.1"/>
    <property type="molecule type" value="Genomic_DNA"/>
</dbReference>
<reference evidence="2" key="1">
    <citation type="submission" date="2019-03" db="EMBL/GenBank/DDBJ databases">
        <title>Long read genome sequence of the mycoparasitic Pythium oligandrum ATCC 38472 isolated from sugarbeet rhizosphere.</title>
        <authorList>
            <person name="Gaulin E."/>
        </authorList>
    </citation>
    <scope>NUCLEOTIDE SEQUENCE</scope>
    <source>
        <strain evidence="2">ATCC 38472_TT</strain>
    </source>
</reference>
<dbReference type="AlphaFoldDB" id="A0A8K1C2J2"/>
<dbReference type="OrthoDB" id="162906at2759"/>
<evidence type="ECO:0000256" key="1">
    <source>
        <dbReference type="SAM" id="MobiDB-lite"/>
    </source>
</evidence>
<sequence length="124" mass="13137">MDPQKPPKEAPYDGNMGVPVAAPAPGYPPHAPQHPYYPPGAPAYGQPAPVDAYGRPIVNAVPLQTQTTVVANNANIRRDAAGNALCNKCSTPYPLPAGATSWRCRNCHELNNASIYGDECCIIL</sequence>
<feature type="compositionally biased region" description="Pro residues" evidence="1">
    <location>
        <begin position="25"/>
        <end position="40"/>
    </location>
</feature>
<feature type="compositionally biased region" description="Basic and acidic residues" evidence="1">
    <location>
        <begin position="1"/>
        <end position="11"/>
    </location>
</feature>
<comment type="caution">
    <text evidence="2">The sequence shown here is derived from an EMBL/GenBank/DDBJ whole genome shotgun (WGS) entry which is preliminary data.</text>
</comment>
<evidence type="ECO:0000313" key="3">
    <source>
        <dbReference type="Proteomes" id="UP000794436"/>
    </source>
</evidence>
<dbReference type="Proteomes" id="UP000794436">
    <property type="component" value="Unassembled WGS sequence"/>
</dbReference>
<evidence type="ECO:0000313" key="2">
    <source>
        <dbReference type="EMBL" id="TMW55281.1"/>
    </source>
</evidence>
<proteinExistence type="predicted"/>
<protein>
    <submittedName>
        <fullName evidence="2">Uncharacterized protein</fullName>
    </submittedName>
</protein>
<gene>
    <name evidence="2" type="ORF">Poli38472_013172</name>
</gene>